<sequence length="229" mass="24808">MSSLADHTERLASHTLRNIWHDSTLRVDCTGRDTCTRRTWNTCTSDRDSRNDSIPGVRGWRSDGDLVVAVVDGGAVGRRGGRRALQPVLHLQRAHEGQRARGRRRPAAAAVRRPLRPQVRAALRAGGQLADVVRRGVRRGGRGGGGGRLVPQQLALGEEPPLRRAPHPDEVRAARLGGRAGVGPVRGAGAHVRGLIARARPSARYRYRTAYGQKDKELRGEATRPAPGG</sequence>
<dbReference type="EMBL" id="CAKASE010000047">
    <property type="protein sequence ID" value="CAG9561679.1"/>
    <property type="molecule type" value="Genomic_DNA"/>
</dbReference>
<protein>
    <submittedName>
        <fullName evidence="2">(African queen) hypothetical protein</fullName>
    </submittedName>
</protein>
<evidence type="ECO:0000313" key="2">
    <source>
        <dbReference type="EMBL" id="CAG9561679.1"/>
    </source>
</evidence>
<comment type="caution">
    <text evidence="2">The sequence shown here is derived from an EMBL/GenBank/DDBJ whole genome shotgun (WGS) entry which is preliminary data.</text>
</comment>
<accession>A0A8J2QFA7</accession>
<evidence type="ECO:0000313" key="3">
    <source>
        <dbReference type="Proteomes" id="UP000789524"/>
    </source>
</evidence>
<dbReference type="Proteomes" id="UP000789524">
    <property type="component" value="Unassembled WGS sequence"/>
</dbReference>
<proteinExistence type="predicted"/>
<feature type="region of interest" description="Disordered" evidence="1">
    <location>
        <begin position="210"/>
        <end position="229"/>
    </location>
</feature>
<evidence type="ECO:0000256" key="1">
    <source>
        <dbReference type="SAM" id="MobiDB-lite"/>
    </source>
</evidence>
<dbReference type="AlphaFoldDB" id="A0A8J2QFA7"/>
<name>A0A8J2QFA7_9NEOP</name>
<organism evidence="2 3">
    <name type="scientific">Danaus chrysippus</name>
    <name type="common">African queen</name>
    <dbReference type="NCBI Taxonomy" id="151541"/>
    <lineage>
        <taxon>Eukaryota</taxon>
        <taxon>Metazoa</taxon>
        <taxon>Ecdysozoa</taxon>
        <taxon>Arthropoda</taxon>
        <taxon>Hexapoda</taxon>
        <taxon>Insecta</taxon>
        <taxon>Pterygota</taxon>
        <taxon>Neoptera</taxon>
        <taxon>Endopterygota</taxon>
        <taxon>Lepidoptera</taxon>
        <taxon>Glossata</taxon>
        <taxon>Ditrysia</taxon>
        <taxon>Papilionoidea</taxon>
        <taxon>Nymphalidae</taxon>
        <taxon>Danainae</taxon>
        <taxon>Danaini</taxon>
        <taxon>Danaina</taxon>
        <taxon>Danaus</taxon>
        <taxon>Anosia</taxon>
    </lineage>
</organism>
<keyword evidence="3" id="KW-1185">Reference proteome</keyword>
<feature type="compositionally biased region" description="Basic and acidic residues" evidence="1">
    <location>
        <begin position="213"/>
        <end position="222"/>
    </location>
</feature>
<gene>
    <name evidence="2" type="ORF">DCHRY22_LOCUS3139</name>
</gene>
<reference evidence="2" key="1">
    <citation type="submission" date="2021-09" db="EMBL/GenBank/DDBJ databases">
        <authorList>
            <person name="Martin H S."/>
        </authorList>
    </citation>
    <scope>NUCLEOTIDE SEQUENCE</scope>
</reference>
<feature type="region of interest" description="Disordered" evidence="1">
    <location>
        <begin position="92"/>
        <end position="112"/>
    </location>
</feature>